<dbReference type="EMBL" id="RJJR01000012">
    <property type="protein sequence ID" value="RNI34857.1"/>
    <property type="molecule type" value="Genomic_DNA"/>
</dbReference>
<dbReference type="Gene3D" id="2.60.120.260">
    <property type="entry name" value="Galactose-binding domain-like"/>
    <property type="match status" value="1"/>
</dbReference>
<dbReference type="GO" id="GO:0005975">
    <property type="term" value="P:carbohydrate metabolic process"/>
    <property type="evidence" value="ECO:0007669"/>
    <property type="project" value="InterPro"/>
</dbReference>
<feature type="domain" description="Glycosyl hydrolase family 95 N-terminal" evidence="1">
    <location>
        <begin position="45"/>
        <end position="127"/>
    </location>
</feature>
<evidence type="ECO:0000313" key="5">
    <source>
        <dbReference type="Proteomes" id="UP000267223"/>
    </source>
</evidence>
<evidence type="ECO:0000259" key="2">
    <source>
        <dbReference type="Pfam" id="PF21307"/>
    </source>
</evidence>
<dbReference type="AlphaFoldDB" id="A0A3M9NC37"/>
<protein>
    <submittedName>
        <fullName evidence="4">Glycoside hydrolase family 95 protein</fullName>
    </submittedName>
</protein>
<feature type="domain" description="Glycosyl hydrolase family 95 catalytic" evidence="3">
    <location>
        <begin position="474"/>
        <end position="870"/>
    </location>
</feature>
<dbReference type="PANTHER" id="PTHR31084:SF0">
    <property type="entry name" value="ALPHA-L-FUCOSIDASE 2"/>
    <property type="match status" value="1"/>
</dbReference>
<dbReference type="GO" id="GO:0004560">
    <property type="term" value="F:alpha-L-fucosidase activity"/>
    <property type="evidence" value="ECO:0007669"/>
    <property type="project" value="TreeGrafter"/>
</dbReference>
<name>A0A3M9NC37_9BACT</name>
<dbReference type="Gene3D" id="2.70.98.50">
    <property type="entry name" value="putative glycoside hydrolase family protein from bacillus halodurans"/>
    <property type="match status" value="1"/>
</dbReference>
<dbReference type="InterPro" id="IPR008928">
    <property type="entry name" value="6-hairpin_glycosidase_sf"/>
</dbReference>
<sequence>MKAPTVKGFKSTHPKEIRQIRCLFILAFLFIFVTTEAQEKNNLTLWYNQPAEKWTEALPIGNGRLGAMIFGGVDQDRIQFNEETLWTGKPRDYNRPDAFQYLPQIRKLLFEGKQKEAERLAGEHFMGLKSKGGDKAEWIKEMRALKGMKGNPALPGYDDSKWKTITVPTYEGWETAGLQGLDGAVWFRTTFTLPKEWKGKNLVLDLNKVRDQDFTYVNGKLIGTTEGANNHRKYIIPKEALVNGKNTIAIQVLNYFDKGGIAGYKDTSRHMVIYPQSSANTTISLNKKWKYFIQNDEPPAIPHYQAAYQPFGYLWLNFKKINKISDYKRALNLTDAISQTTYSSNGVEYKREYFASQPNQVIVIHLTASKPGNVSLEAMLNSPHKYSSVKKTADNTIDLSVKVRNGALRGESFLRVVAAKGKVTIQNNKIEIDNADEVTLYLTAATNYKNYKDVSGDPVAICNKALQSINGKTYHEIKAAHIKEYQKYFNTLSINLGNSENEKLPTNERIEKFASSNDPALVALYLQYGRYLLISSSRPGTYPANLQGIWNDKLAPPWGSKYTTNINAEMNYWPAELLNLSPMHQPMFKMIKELAQTGKETAKDYYNAPGWVLHHNTDIWRSTAPIDAPDHGIWVSGGAWLCHQLWEHYLFTQDKMFLKDTAYPIMKQAALFFNSFLIKDPKTGWLISTPSNSPEHGGLVAGPTMDHEIIRDLFSNVIQGSELLNTDKILRDTLQEKLARIAPFQIGKYGQLQEWLEDKDDTSDHHRHVSHLWAVYPGSEINWEQTPQLMKAARQSLLYRGDAATGWSLAWKINLWDRFEDGNHAFKLIRMLLSPASIHGEGSYPNLFDAHPPFQIDGNFGGAAGIGEMLLQSDTKYIDLLPALPSALPDGEVKGLCARGGFVINLKWENGKLQQVELFSKAGQPCLLRYHDKVVELKTEKGKTYKFDGQLNGIS</sequence>
<evidence type="ECO:0000259" key="3">
    <source>
        <dbReference type="Pfam" id="PF22124"/>
    </source>
</evidence>
<dbReference type="Pfam" id="PF21307">
    <property type="entry name" value="Glyco_hydro_95_C"/>
    <property type="match status" value="1"/>
</dbReference>
<dbReference type="RefSeq" id="WP_123121411.1">
    <property type="nucleotide sequence ID" value="NZ_RJJR01000012.1"/>
</dbReference>
<accession>A0A3M9NC37</accession>
<evidence type="ECO:0000259" key="1">
    <source>
        <dbReference type="Pfam" id="PF14498"/>
    </source>
</evidence>
<keyword evidence="5" id="KW-1185">Reference proteome</keyword>
<dbReference type="PANTHER" id="PTHR31084">
    <property type="entry name" value="ALPHA-L-FUCOSIDASE 2"/>
    <property type="match status" value="1"/>
</dbReference>
<evidence type="ECO:0000313" key="4">
    <source>
        <dbReference type="EMBL" id="RNI34857.1"/>
    </source>
</evidence>
<dbReference type="InterPro" id="IPR012341">
    <property type="entry name" value="6hp_glycosidase-like_sf"/>
</dbReference>
<keyword evidence="4" id="KW-0378">Hydrolase</keyword>
<dbReference type="Pfam" id="PF14498">
    <property type="entry name" value="Glyco_hyd_65N_2"/>
    <property type="match status" value="2"/>
</dbReference>
<dbReference type="Pfam" id="PF22124">
    <property type="entry name" value="Glyco_hydro_95_cat"/>
    <property type="match status" value="1"/>
</dbReference>
<dbReference type="InterPro" id="IPR049053">
    <property type="entry name" value="AFCA-like_C"/>
</dbReference>
<dbReference type="InterPro" id="IPR054363">
    <property type="entry name" value="GH95_cat"/>
</dbReference>
<dbReference type="Gene3D" id="1.50.10.10">
    <property type="match status" value="1"/>
</dbReference>
<comment type="caution">
    <text evidence="4">The sequence shown here is derived from an EMBL/GenBank/DDBJ whole genome shotgun (WGS) entry which is preliminary data.</text>
</comment>
<feature type="domain" description="Alpha fucosidase A-like C-terminal" evidence="2">
    <location>
        <begin position="872"/>
        <end position="940"/>
    </location>
</feature>
<dbReference type="OrthoDB" id="9768507at2"/>
<gene>
    <name evidence="4" type="ORF">EFY79_14355</name>
</gene>
<organism evidence="4 5">
    <name type="scientific">Hanamia caeni</name>
    <dbReference type="NCBI Taxonomy" id="2294116"/>
    <lineage>
        <taxon>Bacteria</taxon>
        <taxon>Pseudomonadati</taxon>
        <taxon>Bacteroidota</taxon>
        <taxon>Chitinophagia</taxon>
        <taxon>Chitinophagales</taxon>
        <taxon>Chitinophagaceae</taxon>
        <taxon>Hanamia</taxon>
    </lineage>
</organism>
<proteinExistence type="predicted"/>
<dbReference type="InterPro" id="IPR027414">
    <property type="entry name" value="GH95_N_dom"/>
</dbReference>
<dbReference type="SUPFAM" id="SSF49785">
    <property type="entry name" value="Galactose-binding domain-like"/>
    <property type="match status" value="1"/>
</dbReference>
<reference evidence="4 5" key="1">
    <citation type="submission" date="2018-11" db="EMBL/GenBank/DDBJ databases">
        <title>Draft genome sequence of Ferruginibacter sp. BO-59.</title>
        <authorList>
            <person name="Im W.T."/>
        </authorList>
    </citation>
    <scope>NUCLEOTIDE SEQUENCE [LARGE SCALE GENOMIC DNA]</scope>
    <source>
        <strain evidence="4 5">BO-59</strain>
    </source>
</reference>
<dbReference type="Proteomes" id="UP000267223">
    <property type="component" value="Unassembled WGS sequence"/>
</dbReference>
<dbReference type="SUPFAM" id="SSF48208">
    <property type="entry name" value="Six-hairpin glycosidases"/>
    <property type="match status" value="1"/>
</dbReference>
<feature type="domain" description="Glycosyl hydrolase family 95 N-terminal" evidence="1">
    <location>
        <begin position="305"/>
        <end position="451"/>
    </location>
</feature>
<dbReference type="InterPro" id="IPR008979">
    <property type="entry name" value="Galactose-bd-like_sf"/>
</dbReference>